<name>A0A0B2QGT0_GLYSO</name>
<dbReference type="GO" id="GO:0005524">
    <property type="term" value="F:ATP binding"/>
    <property type="evidence" value="ECO:0007669"/>
    <property type="project" value="InterPro"/>
</dbReference>
<reference evidence="3" key="1">
    <citation type="submission" date="2014-07" db="EMBL/GenBank/DDBJ databases">
        <title>Identification of a novel salt tolerance gene in wild soybean by whole-genome sequencing.</title>
        <authorList>
            <person name="Lam H.-M."/>
            <person name="Qi X."/>
            <person name="Li M.-W."/>
            <person name="Liu X."/>
            <person name="Xie M."/>
            <person name="Ni M."/>
            <person name="Xu X."/>
        </authorList>
    </citation>
    <scope>NUCLEOTIDE SEQUENCE [LARGE SCALE GENOMIC DNA]</scope>
    <source>
        <tissue evidence="3">Root</tissue>
    </source>
</reference>
<sequence>MPLSNITTLQMLDLSNNQLSGVVPDSGSFSLFTPISFNNNLDLCGPVTGHPCPGSPPFSPPPPFVPPSPISTPEGNSATSAIAGGVAAGVALLFAAPAIVFAWWRRRKPQEFFFDVPISTDTFNNKNILGRVGFGKVYKGCLTDGSLVGVKRLKEERMPGGELQFQTEVEMISMVVHRNLLHLRGFCMTPTERLLILTCC</sequence>
<dbReference type="InterPro" id="IPR011009">
    <property type="entry name" value="Kinase-like_dom_sf"/>
</dbReference>
<keyword evidence="1" id="KW-0472">Membrane</keyword>
<dbReference type="Proteomes" id="UP000053555">
    <property type="component" value="Unassembled WGS sequence"/>
</dbReference>
<dbReference type="PANTHER" id="PTHR48007">
    <property type="entry name" value="LEUCINE-RICH REPEAT RECEPTOR-LIKE PROTEIN KINASE PXC1"/>
    <property type="match status" value="1"/>
</dbReference>
<dbReference type="GO" id="GO:0004714">
    <property type="term" value="F:transmembrane receptor protein tyrosine kinase activity"/>
    <property type="evidence" value="ECO:0007669"/>
    <property type="project" value="UniProtKB-EC"/>
</dbReference>
<dbReference type="Pfam" id="PF07714">
    <property type="entry name" value="PK_Tyr_Ser-Thr"/>
    <property type="match status" value="1"/>
</dbReference>
<dbReference type="PANTHER" id="PTHR48007:SF4">
    <property type="entry name" value="LEUCINE-RICH REPEAT RECEPTOR-LIKE PROTEIN KINASE PXC1"/>
    <property type="match status" value="1"/>
</dbReference>
<dbReference type="Gene3D" id="3.30.200.20">
    <property type="entry name" value="Phosphorylase Kinase, domain 1"/>
    <property type="match status" value="1"/>
</dbReference>
<gene>
    <name evidence="3" type="ORF">glysoja_045005</name>
</gene>
<keyword evidence="1" id="KW-1133">Transmembrane helix</keyword>
<evidence type="ECO:0000313" key="3">
    <source>
        <dbReference type="EMBL" id="KHN20435.1"/>
    </source>
</evidence>
<dbReference type="SUPFAM" id="SSF56112">
    <property type="entry name" value="Protein kinase-like (PK-like)"/>
    <property type="match status" value="1"/>
</dbReference>
<evidence type="ECO:0000259" key="2">
    <source>
        <dbReference type="PROSITE" id="PS50011"/>
    </source>
</evidence>
<dbReference type="EMBL" id="KN658454">
    <property type="protein sequence ID" value="KHN20435.1"/>
    <property type="molecule type" value="Genomic_DNA"/>
</dbReference>
<dbReference type="InterPro" id="IPR001245">
    <property type="entry name" value="Ser-Thr/Tyr_kinase_cat_dom"/>
</dbReference>
<feature type="domain" description="Protein kinase" evidence="2">
    <location>
        <begin position="123"/>
        <end position="200"/>
    </location>
</feature>
<dbReference type="AlphaFoldDB" id="A0A0B2QGT0"/>
<keyword evidence="3" id="KW-0418">Kinase</keyword>
<dbReference type="InterPro" id="IPR000719">
    <property type="entry name" value="Prot_kinase_dom"/>
</dbReference>
<organism evidence="3">
    <name type="scientific">Glycine soja</name>
    <name type="common">Wild soybean</name>
    <dbReference type="NCBI Taxonomy" id="3848"/>
    <lineage>
        <taxon>Eukaryota</taxon>
        <taxon>Viridiplantae</taxon>
        <taxon>Streptophyta</taxon>
        <taxon>Embryophyta</taxon>
        <taxon>Tracheophyta</taxon>
        <taxon>Spermatophyta</taxon>
        <taxon>Magnoliopsida</taxon>
        <taxon>eudicotyledons</taxon>
        <taxon>Gunneridae</taxon>
        <taxon>Pentapetalae</taxon>
        <taxon>rosids</taxon>
        <taxon>fabids</taxon>
        <taxon>Fabales</taxon>
        <taxon>Fabaceae</taxon>
        <taxon>Papilionoideae</taxon>
        <taxon>50 kb inversion clade</taxon>
        <taxon>NPAAA clade</taxon>
        <taxon>indigoferoid/millettioid clade</taxon>
        <taxon>Phaseoleae</taxon>
        <taxon>Glycine</taxon>
        <taxon>Glycine subgen. Soja</taxon>
    </lineage>
</organism>
<dbReference type="EC" id="2.7.10.1" evidence="3"/>
<keyword evidence="3" id="KW-0808">Transferase</keyword>
<evidence type="ECO:0000256" key="1">
    <source>
        <dbReference type="SAM" id="Phobius"/>
    </source>
</evidence>
<dbReference type="InterPro" id="IPR032675">
    <property type="entry name" value="LRR_dom_sf"/>
</dbReference>
<dbReference type="CDD" id="cd12087">
    <property type="entry name" value="TM_EGFR-like"/>
    <property type="match status" value="1"/>
</dbReference>
<dbReference type="FunFam" id="3.30.200.20:FF:000015">
    <property type="entry name" value="Somatic embryogenesis receptor kinase 1"/>
    <property type="match status" value="1"/>
</dbReference>
<dbReference type="InterPro" id="IPR046959">
    <property type="entry name" value="PRK1-6/SRF4-like"/>
</dbReference>
<feature type="transmembrane region" description="Helical" evidence="1">
    <location>
        <begin position="81"/>
        <end position="104"/>
    </location>
</feature>
<accession>A0A0B2QGT0</accession>
<keyword evidence="3" id="KW-0675">Receptor</keyword>
<proteinExistence type="predicted"/>
<protein>
    <submittedName>
        <fullName evidence="3">Somatic embryogenesis receptor kinase 1</fullName>
        <ecNumber evidence="3">2.7.10.1</ecNumber>
    </submittedName>
</protein>
<dbReference type="PROSITE" id="PS50011">
    <property type="entry name" value="PROTEIN_KINASE_DOM"/>
    <property type="match status" value="1"/>
</dbReference>
<dbReference type="Gene3D" id="3.80.10.10">
    <property type="entry name" value="Ribonuclease Inhibitor"/>
    <property type="match status" value="1"/>
</dbReference>
<keyword evidence="1" id="KW-0812">Transmembrane</keyword>